<dbReference type="PANTHER" id="PTHR33279:SF2">
    <property type="entry name" value="SULFUR CARRIER PROTEIN TUSA"/>
    <property type="match status" value="1"/>
</dbReference>
<accession>A0ABY2UFX0</accession>
<evidence type="ECO:0000313" key="4">
    <source>
        <dbReference type="Proteomes" id="UP000306791"/>
    </source>
</evidence>
<dbReference type="Proteomes" id="UP000306791">
    <property type="component" value="Unassembled WGS sequence"/>
</dbReference>
<dbReference type="PANTHER" id="PTHR33279">
    <property type="entry name" value="SULFUR CARRIER PROTEIN YEDF-RELATED"/>
    <property type="match status" value="1"/>
</dbReference>
<dbReference type="CDD" id="cd00291">
    <property type="entry name" value="SirA_YedF_YeeD"/>
    <property type="match status" value="1"/>
</dbReference>
<dbReference type="EMBL" id="VANI01000013">
    <property type="protein sequence ID" value="TLM76546.1"/>
    <property type="molecule type" value="Genomic_DNA"/>
</dbReference>
<sequence length="90" mass="9886">MTESVKRAAEAPDFNWDSALRVDARGLPCPQPLLAMRRALKTLAPGSLLHLIATDPASREDIRSFCRLSGVPLLRAECPGGEFHYWLAAI</sequence>
<dbReference type="SUPFAM" id="SSF64307">
    <property type="entry name" value="SirA-like"/>
    <property type="match status" value="1"/>
</dbReference>
<dbReference type="Pfam" id="PF01206">
    <property type="entry name" value="TusA"/>
    <property type="match status" value="1"/>
</dbReference>
<dbReference type="PROSITE" id="PS01148">
    <property type="entry name" value="UPF0033"/>
    <property type="match status" value="1"/>
</dbReference>
<organism evidence="3 4">
    <name type="scientific">Microbulbifer harenosus</name>
    <dbReference type="NCBI Taxonomy" id="2576840"/>
    <lineage>
        <taxon>Bacteria</taxon>
        <taxon>Pseudomonadati</taxon>
        <taxon>Pseudomonadota</taxon>
        <taxon>Gammaproteobacteria</taxon>
        <taxon>Cellvibrionales</taxon>
        <taxon>Microbulbiferaceae</taxon>
        <taxon>Microbulbifer</taxon>
    </lineage>
</organism>
<gene>
    <name evidence="3" type="ORF">FDY93_12495</name>
</gene>
<evidence type="ECO:0000259" key="2">
    <source>
        <dbReference type="PROSITE" id="PS01148"/>
    </source>
</evidence>
<feature type="domain" description="UPF0033" evidence="2">
    <location>
        <begin position="22"/>
        <end position="46"/>
    </location>
</feature>
<comment type="similarity">
    <text evidence="1">Belongs to the sulfur carrier protein TusA family.</text>
</comment>
<proteinExistence type="inferred from homology"/>
<comment type="caution">
    <text evidence="3">The sequence shown here is derived from an EMBL/GenBank/DDBJ whole genome shotgun (WGS) entry which is preliminary data.</text>
</comment>
<evidence type="ECO:0000313" key="3">
    <source>
        <dbReference type="EMBL" id="TLM76546.1"/>
    </source>
</evidence>
<name>A0ABY2UFX0_9GAMM</name>
<dbReference type="InterPro" id="IPR036868">
    <property type="entry name" value="TusA-like_sf"/>
</dbReference>
<keyword evidence="4" id="KW-1185">Reference proteome</keyword>
<reference evidence="3 4" key="1">
    <citation type="submission" date="2019-05" db="EMBL/GenBank/DDBJ databases">
        <title>Microbulbifer harenosus sp. nov., an alginate-degrading bacterium isolated from coastal sand.</title>
        <authorList>
            <person name="Huang H."/>
            <person name="Mo K."/>
            <person name="Bao S."/>
        </authorList>
    </citation>
    <scope>NUCLEOTIDE SEQUENCE [LARGE SCALE GENOMIC DNA]</scope>
    <source>
        <strain evidence="3 4">HB161719</strain>
    </source>
</reference>
<protein>
    <submittedName>
        <fullName evidence="3">Sulfurtransferase TusA family protein</fullName>
    </submittedName>
</protein>
<dbReference type="Gene3D" id="3.30.110.40">
    <property type="entry name" value="TusA-like domain"/>
    <property type="match status" value="1"/>
</dbReference>
<dbReference type="RefSeq" id="WP_138236097.1">
    <property type="nucleotide sequence ID" value="NZ_CP185860.1"/>
</dbReference>
<dbReference type="InterPro" id="IPR001455">
    <property type="entry name" value="TusA-like"/>
</dbReference>
<evidence type="ECO:0000256" key="1">
    <source>
        <dbReference type="ARBA" id="ARBA00008984"/>
    </source>
</evidence>